<evidence type="ECO:0000313" key="2">
    <source>
        <dbReference type="Proteomes" id="UP000324282"/>
    </source>
</evidence>
<dbReference type="EMBL" id="VNHQ01000014">
    <property type="protein sequence ID" value="TYP62016.1"/>
    <property type="molecule type" value="Genomic_DNA"/>
</dbReference>
<evidence type="ECO:0000313" key="1">
    <source>
        <dbReference type="EMBL" id="TYP62016.1"/>
    </source>
</evidence>
<dbReference type="RefSeq" id="WP_148926538.1">
    <property type="nucleotide sequence ID" value="NZ_VNHQ01000014.1"/>
</dbReference>
<evidence type="ECO:0008006" key="3">
    <source>
        <dbReference type="Google" id="ProtNLM"/>
    </source>
</evidence>
<reference evidence="1 2" key="1">
    <citation type="submission" date="2019-07" db="EMBL/GenBank/DDBJ databases">
        <title>Deep subsurface shale carbon reservoir microbial communities from Ohio and West Virginia, USA.</title>
        <authorList>
            <person name="Wrighton K."/>
        </authorList>
    </citation>
    <scope>NUCLEOTIDE SEQUENCE [LARGE SCALE GENOMIC DNA]</scope>
    <source>
        <strain evidence="1 2">NP_8Ht</strain>
    </source>
</reference>
<name>A0A5S5B6Q3_STUST</name>
<dbReference type="AlphaFoldDB" id="A0A5S5B6Q3"/>
<organism evidence="1 2">
    <name type="scientific">Stutzerimonas stutzeri</name>
    <name type="common">Pseudomonas stutzeri</name>
    <dbReference type="NCBI Taxonomy" id="316"/>
    <lineage>
        <taxon>Bacteria</taxon>
        <taxon>Pseudomonadati</taxon>
        <taxon>Pseudomonadota</taxon>
        <taxon>Gammaproteobacteria</taxon>
        <taxon>Pseudomonadales</taxon>
        <taxon>Pseudomonadaceae</taxon>
        <taxon>Stutzerimonas</taxon>
    </lineage>
</organism>
<comment type="caution">
    <text evidence="1">The sequence shown here is derived from an EMBL/GenBank/DDBJ whole genome shotgun (WGS) entry which is preliminary data.</text>
</comment>
<dbReference type="GO" id="GO:0003677">
    <property type="term" value="F:DNA binding"/>
    <property type="evidence" value="ECO:0007669"/>
    <property type="project" value="InterPro"/>
</dbReference>
<dbReference type="OrthoDB" id="6447592at2"/>
<proteinExistence type="predicted"/>
<dbReference type="InterPro" id="IPR010982">
    <property type="entry name" value="Lambda_DNA-bd_dom_sf"/>
</dbReference>
<accession>A0A5S5B6Q3</accession>
<protein>
    <recommendedName>
        <fullName evidence="3">DNA-binding protein</fullName>
    </recommendedName>
</protein>
<dbReference type="Proteomes" id="UP000324282">
    <property type="component" value="Unassembled WGS sequence"/>
</dbReference>
<gene>
    <name evidence="1" type="ORF">A9A72_124767</name>
</gene>
<dbReference type="Gene3D" id="1.10.260.40">
    <property type="entry name" value="lambda repressor-like DNA-binding domains"/>
    <property type="match status" value="1"/>
</dbReference>
<sequence>MIRDRLIAIWDAKALTAKKLEELTGIDREKWYALRGGKRRVNEDDIEGILAITPEYALWLVSGKIAPESGQISPAYGVADFKPEGQAGSGKQ</sequence>